<proteinExistence type="predicted"/>
<accession>A0A6N2UZ02</accession>
<dbReference type="EMBL" id="CACRSZ010000047">
    <property type="protein sequence ID" value="VYT23389.1"/>
    <property type="molecule type" value="Genomic_DNA"/>
</dbReference>
<reference evidence="1" key="1">
    <citation type="submission" date="2019-11" db="EMBL/GenBank/DDBJ databases">
        <authorList>
            <person name="Feng L."/>
        </authorList>
    </citation>
    <scope>NUCLEOTIDE SEQUENCE</scope>
    <source>
        <strain evidence="1">BfaecisLFYP10</strain>
    </source>
</reference>
<sequence>MKTPSNKPPPFKNGVFAFIFYLHFSTAQNRYNMYSEFIINFNTPNLRR</sequence>
<organism evidence="1">
    <name type="scientific">Bacteroides faecis</name>
    <dbReference type="NCBI Taxonomy" id="674529"/>
    <lineage>
        <taxon>Bacteria</taxon>
        <taxon>Pseudomonadati</taxon>
        <taxon>Bacteroidota</taxon>
        <taxon>Bacteroidia</taxon>
        <taxon>Bacteroidales</taxon>
        <taxon>Bacteroidaceae</taxon>
        <taxon>Bacteroides</taxon>
    </lineage>
</organism>
<dbReference type="AlphaFoldDB" id="A0A6N2UZ02"/>
<protein>
    <submittedName>
        <fullName evidence="1">Uncharacterized protein</fullName>
    </submittedName>
</protein>
<name>A0A6N2UZ02_9BACE</name>
<gene>
    <name evidence="1" type="ORF">BFLFYP10_01916</name>
</gene>
<evidence type="ECO:0000313" key="1">
    <source>
        <dbReference type="EMBL" id="VYT23389.1"/>
    </source>
</evidence>